<evidence type="ECO:0000313" key="2">
    <source>
        <dbReference type="EMBL" id="CEL95794.1"/>
    </source>
</evidence>
<accession>A0A0G4EH46</accession>
<evidence type="ECO:0000313" key="3">
    <source>
        <dbReference type="Proteomes" id="UP000041254"/>
    </source>
</evidence>
<dbReference type="Proteomes" id="UP000041254">
    <property type="component" value="Unassembled WGS sequence"/>
</dbReference>
<gene>
    <name evidence="2" type="ORF">Vbra_5032</name>
</gene>
<reference evidence="2 3" key="1">
    <citation type="submission" date="2014-11" db="EMBL/GenBank/DDBJ databases">
        <authorList>
            <person name="Zhu J."/>
            <person name="Qi W."/>
            <person name="Song R."/>
        </authorList>
    </citation>
    <scope>NUCLEOTIDE SEQUENCE [LARGE SCALE GENOMIC DNA]</scope>
</reference>
<dbReference type="EMBL" id="CDMY01000238">
    <property type="protein sequence ID" value="CEL95794.1"/>
    <property type="molecule type" value="Genomic_DNA"/>
</dbReference>
<protein>
    <submittedName>
        <fullName evidence="2">Uncharacterized protein</fullName>
    </submittedName>
</protein>
<evidence type="ECO:0000256" key="1">
    <source>
        <dbReference type="SAM" id="MobiDB-lite"/>
    </source>
</evidence>
<dbReference type="InParanoid" id="A0A0G4EH46"/>
<feature type="region of interest" description="Disordered" evidence="1">
    <location>
        <begin position="31"/>
        <end position="50"/>
    </location>
</feature>
<dbReference type="AlphaFoldDB" id="A0A0G4EH46"/>
<sequence length="329" mass="36100">MKQTRCGDASMAAAFKAHMAGAPLAPAEIAQGFPVPRGPRPAGGSKVGEAGVQAVTRNMSTSTMESETIAGPMAVGCIELDGGGPSERSEPHNNEEMMTEENEMMPSPQALSTAATLLSFVMYRDLHPTVVSLLSHLDRDPVRREAARYDFLKLDYAIARPLLIYKCEADLIRHHLAYRGSPATAPRLAVFPYPLRSWSNGANKQKIRDHPLVRHVTVHCFFVVMDVPSGRMVARLTSQAAVQRRSVKPNEAALKLLYIKAKVPTKKQFDDCRHGCGKMPIVPRDVHMSALHVRPFVPAARSRRDGQTDASDRFLRVMLDKEAGEPLGS</sequence>
<proteinExistence type="predicted"/>
<keyword evidence="3" id="KW-1185">Reference proteome</keyword>
<dbReference type="VEuPathDB" id="CryptoDB:Vbra_5032"/>
<organism evidence="2 3">
    <name type="scientific">Vitrella brassicaformis (strain CCMP3155)</name>
    <dbReference type="NCBI Taxonomy" id="1169540"/>
    <lineage>
        <taxon>Eukaryota</taxon>
        <taxon>Sar</taxon>
        <taxon>Alveolata</taxon>
        <taxon>Colpodellida</taxon>
        <taxon>Vitrellaceae</taxon>
        <taxon>Vitrella</taxon>
    </lineage>
</organism>
<name>A0A0G4EH46_VITBC</name>